<evidence type="ECO:0000256" key="1">
    <source>
        <dbReference type="SAM" id="MobiDB-lite"/>
    </source>
</evidence>
<evidence type="ECO:0000313" key="2">
    <source>
        <dbReference type="EMBL" id="EPQ62375.1"/>
    </source>
</evidence>
<reference evidence="4" key="1">
    <citation type="journal article" date="2013" name="Nat. Genet.">
        <title>The wheat powdery mildew genome shows the unique evolution of an obligate biotroph.</title>
        <authorList>
            <person name="Wicker T."/>
            <person name="Oberhaensli S."/>
            <person name="Parlange F."/>
            <person name="Buchmann J.P."/>
            <person name="Shatalina M."/>
            <person name="Roffler S."/>
            <person name="Ben-David R."/>
            <person name="Dolezel J."/>
            <person name="Simkova H."/>
            <person name="Schulze-Lefert P."/>
            <person name="Spanu P.D."/>
            <person name="Bruggmann R."/>
            <person name="Amselem J."/>
            <person name="Quesneville H."/>
            <person name="Ver Loren van Themaat E."/>
            <person name="Paape T."/>
            <person name="Shimizu K.K."/>
            <person name="Keller B."/>
        </authorList>
    </citation>
    <scope>NUCLEOTIDE SEQUENCE [LARGE SCALE GENOMIC DNA]</scope>
    <source>
        <strain evidence="4">96224</strain>
    </source>
</reference>
<accession>A0A061HD87</accession>
<name>A0A061HD87_BLUGR</name>
<organism evidence="3">
    <name type="scientific">Blumeria graminis f. sp. tritici 96224</name>
    <dbReference type="NCBI Taxonomy" id="1268274"/>
    <lineage>
        <taxon>Eukaryota</taxon>
        <taxon>Fungi</taxon>
        <taxon>Dikarya</taxon>
        <taxon>Ascomycota</taxon>
        <taxon>Pezizomycotina</taxon>
        <taxon>Leotiomycetes</taxon>
        <taxon>Erysiphales</taxon>
        <taxon>Erysiphaceae</taxon>
        <taxon>Blumeria</taxon>
    </lineage>
</organism>
<proteinExistence type="predicted"/>
<sequence length="443" mass="51318">MKTLQESQKRLVRKRFTAESCHRSLNNSKYDEKTGQVYIETQVSFWGSSDKDWEYRTHAMPYMDSLSTTEIQKAPKTGLKKEKQKGTRSLWSTTLDAIIANVSDLSLQSLELMPLKLVEFLWNTIVQKSCLCLHVWSIFSTTLLRRDSSTIGMLRYRETIPTPQSPLQTYTQALMSKNFDFITGLTITVPVPVPELMNLTKLVNLVALEILHQGDPCRSLISDHLVKAWSISASQEASFPILRIIKLWNHREITFRSLACIDNFPALAIYEIRGCDFDDYSVLAGTGWTLQESVEPYFDLECERPRKHEFLQACKEIRVGNTMSTHRVMSWDYKLHKLIDQVGIIRKNFDLERVGVKPKNRVVYVNEIMSRMPLACIRLGPSNSLAPEPTKLFLKKQNSIQKGYIRPKFSETKKTDASQPKERQRTTRTRKKRKLDELLHEFY</sequence>
<dbReference type="EMBL" id="KE375180">
    <property type="protein sequence ID" value="EPQ62375.1"/>
    <property type="molecule type" value="Genomic_DNA"/>
</dbReference>
<evidence type="ECO:0000313" key="4">
    <source>
        <dbReference type="Proteomes" id="UP000053110"/>
    </source>
</evidence>
<dbReference type="Proteomes" id="UP000053110">
    <property type="component" value="Unassembled WGS sequence"/>
</dbReference>
<feature type="region of interest" description="Disordered" evidence="1">
    <location>
        <begin position="405"/>
        <end position="435"/>
    </location>
</feature>
<gene>
    <name evidence="2" type="ORF">BGT96224_A20569</name>
    <name evidence="3" type="ORF">BGT96224V2_LOCUS6122</name>
</gene>
<reference evidence="3" key="3">
    <citation type="submission" date="2018-07" db="EMBL/GenBank/DDBJ databases">
        <authorList>
            <person name="Quirk P.G."/>
            <person name="Krulwich T.A."/>
        </authorList>
    </citation>
    <scope>NUCLEOTIDE SEQUENCE</scope>
    <source>
        <strain evidence="3">96224</strain>
    </source>
</reference>
<dbReference type="AlphaFoldDB" id="A0A061HD87"/>
<evidence type="ECO:0000313" key="3">
    <source>
        <dbReference type="EMBL" id="SUZ12951.1"/>
    </source>
</evidence>
<dbReference type="EMBL" id="UIGY01000208">
    <property type="protein sequence ID" value="SUZ12951.1"/>
    <property type="molecule type" value="Genomic_DNA"/>
</dbReference>
<reference evidence="2" key="2">
    <citation type="submission" date="2013-01" db="EMBL/GenBank/DDBJ databases">
        <title>The wheat powdery mildew genome reveals unique evolution of an obligate biotroph.</title>
        <authorList>
            <person name="Oberhaensli S."/>
            <person name="Wicker T."/>
            <person name="Keller B."/>
        </authorList>
    </citation>
    <scope>NUCLEOTIDE SEQUENCE</scope>
    <source>
        <strain evidence="2">96224</strain>
    </source>
</reference>
<feature type="compositionally biased region" description="Basic and acidic residues" evidence="1">
    <location>
        <begin position="408"/>
        <end position="425"/>
    </location>
</feature>
<dbReference type="OrthoDB" id="5273928at2759"/>
<protein>
    <submittedName>
        <fullName evidence="3">BgtA-20569</fullName>
    </submittedName>
</protein>
<dbReference type="HOGENOM" id="CLU_636465_0_0_1"/>
<feature type="non-terminal residue" evidence="3">
    <location>
        <position position="443"/>
    </location>
</feature>